<keyword evidence="2" id="KW-0479">Metal-binding</keyword>
<evidence type="ECO:0000313" key="5">
    <source>
        <dbReference type="Proteomes" id="UP000681425"/>
    </source>
</evidence>
<dbReference type="KEGG" id="spph:KFK14_10935"/>
<feature type="binding site" evidence="2">
    <location>
        <position position="129"/>
    </location>
    <ligand>
        <name>substrate</name>
    </ligand>
</feature>
<organism evidence="4 5">
    <name type="scientific">Sphingobium phenoxybenzoativorans</name>
    <dbReference type="NCBI Taxonomy" id="1592790"/>
    <lineage>
        <taxon>Bacteria</taxon>
        <taxon>Pseudomonadati</taxon>
        <taxon>Pseudomonadota</taxon>
        <taxon>Alphaproteobacteria</taxon>
        <taxon>Sphingomonadales</taxon>
        <taxon>Sphingomonadaceae</taxon>
        <taxon>Sphingobium</taxon>
    </lineage>
</organism>
<dbReference type="InterPro" id="IPR013658">
    <property type="entry name" value="SGL"/>
</dbReference>
<feature type="binding site" evidence="2">
    <location>
        <position position="176"/>
    </location>
    <ligand>
        <name>a divalent metal cation</name>
        <dbReference type="ChEBI" id="CHEBI:60240"/>
    </ligand>
</feature>
<evidence type="ECO:0000256" key="1">
    <source>
        <dbReference type="PIRSR" id="PIRSR605511-1"/>
    </source>
</evidence>
<dbReference type="GO" id="GO:0046872">
    <property type="term" value="F:metal ion binding"/>
    <property type="evidence" value="ECO:0007669"/>
    <property type="project" value="UniProtKB-KW"/>
</dbReference>
<accession>A0A975KAJ4</accession>
<reference evidence="4" key="1">
    <citation type="submission" date="2021-04" db="EMBL/GenBank/DDBJ databases">
        <title>Isolation of p-tert-butylphenol degrading bacteria Sphingobium phenoxybenzoativorans Tas13 from active sludge.</title>
        <authorList>
            <person name="Li Y."/>
        </authorList>
    </citation>
    <scope>NUCLEOTIDE SEQUENCE</scope>
    <source>
        <strain evidence="4">Tas13</strain>
    </source>
</reference>
<dbReference type="Pfam" id="PF08450">
    <property type="entry name" value="SGL"/>
    <property type="match status" value="1"/>
</dbReference>
<dbReference type="InterPro" id="IPR051262">
    <property type="entry name" value="SMP-30/CGR1_Lactonase"/>
</dbReference>
<comment type="cofactor">
    <cofactor evidence="2">
        <name>Zn(2+)</name>
        <dbReference type="ChEBI" id="CHEBI:29105"/>
    </cofactor>
    <text evidence="2">Binds 1 divalent metal cation per subunit.</text>
</comment>
<keyword evidence="5" id="KW-1185">Reference proteome</keyword>
<feature type="binding site" evidence="2">
    <location>
        <position position="44"/>
    </location>
    <ligand>
        <name>a divalent metal cation</name>
        <dbReference type="ChEBI" id="CHEBI:60240"/>
    </ligand>
</feature>
<dbReference type="PANTHER" id="PTHR47572">
    <property type="entry name" value="LIPOPROTEIN-RELATED"/>
    <property type="match status" value="1"/>
</dbReference>
<feature type="domain" description="SMP-30/Gluconolactonase/LRE-like region" evidence="3">
    <location>
        <begin position="44"/>
        <end position="282"/>
    </location>
</feature>
<sequence length="305" mass="33376">MYPPPQIIEAEIFTTLPASFARSESPAEWVNVNMRGRKISSFLEGPSFDRDGNLFVVDIPFGRVFKITPDREWSLVAEYDGWPNGTAIHRDGTIYIADQKNGIVTLNPATGKVEKFLAHDHLEGFRGCNDLVFATNGDLYFTDQGQTGLQDPTGRVFRHRTDGRLEKIVDFAPSPNGLGLSPDENALYLCVTRGNSIWRVPLLADGHVTKVGNYIQLSGGMGPDGMAVDQDGGIAVAHYGGGSVWVFSRIGEPLYRIQSPTKGLSFTNVAFGGPENRHLFIVDSDNAAILRAELPTPGLPLYSHQ</sequence>
<dbReference type="InterPro" id="IPR005511">
    <property type="entry name" value="SMP-30"/>
</dbReference>
<gene>
    <name evidence="4" type="ORF">KFK14_10935</name>
</gene>
<dbReference type="Gene3D" id="2.120.10.30">
    <property type="entry name" value="TolB, C-terminal domain"/>
    <property type="match status" value="1"/>
</dbReference>
<protein>
    <submittedName>
        <fullName evidence="4">SMP-30/gluconolactonase/LRE family protein</fullName>
    </submittedName>
</protein>
<name>A0A975KAJ4_9SPHN</name>
<feature type="binding site" evidence="2">
    <location>
        <position position="224"/>
    </location>
    <ligand>
        <name>a divalent metal cation</name>
        <dbReference type="ChEBI" id="CHEBI:60240"/>
    </ligand>
</feature>
<proteinExistence type="predicted"/>
<dbReference type="AlphaFoldDB" id="A0A975KAJ4"/>
<dbReference type="SUPFAM" id="SSF63829">
    <property type="entry name" value="Calcium-dependent phosphotriesterase"/>
    <property type="match status" value="1"/>
</dbReference>
<dbReference type="PANTHER" id="PTHR47572:SF5">
    <property type="entry name" value="BLR2277 PROTEIN"/>
    <property type="match status" value="1"/>
</dbReference>
<dbReference type="RefSeq" id="WP_212610807.1">
    <property type="nucleotide sequence ID" value="NZ_CP073910.1"/>
</dbReference>
<dbReference type="PRINTS" id="PR01790">
    <property type="entry name" value="SMP30FAMILY"/>
</dbReference>
<dbReference type="InterPro" id="IPR011042">
    <property type="entry name" value="6-blade_b-propeller_TolB-like"/>
</dbReference>
<feature type="active site" description="Proton donor/acceptor" evidence="1">
    <location>
        <position position="224"/>
    </location>
</feature>
<dbReference type="Proteomes" id="UP000681425">
    <property type="component" value="Chromosome"/>
</dbReference>
<keyword evidence="2" id="KW-0862">Zinc</keyword>
<evidence type="ECO:0000256" key="2">
    <source>
        <dbReference type="PIRSR" id="PIRSR605511-2"/>
    </source>
</evidence>
<evidence type="ECO:0000259" key="3">
    <source>
        <dbReference type="Pfam" id="PF08450"/>
    </source>
</evidence>
<evidence type="ECO:0000313" key="4">
    <source>
        <dbReference type="EMBL" id="QUT07846.1"/>
    </source>
</evidence>
<dbReference type="EMBL" id="CP073910">
    <property type="protein sequence ID" value="QUT07846.1"/>
    <property type="molecule type" value="Genomic_DNA"/>
</dbReference>